<comment type="caution">
    <text evidence="1">The sequence shown here is derived from an EMBL/GenBank/DDBJ whole genome shotgun (WGS) entry which is preliminary data.</text>
</comment>
<dbReference type="Pfam" id="PF18647">
    <property type="entry name" value="Fungal_lectin_2"/>
    <property type="match status" value="1"/>
</dbReference>
<evidence type="ECO:0000313" key="1">
    <source>
        <dbReference type="EMBL" id="KAJ4194388.1"/>
    </source>
</evidence>
<evidence type="ECO:0000313" key="2">
    <source>
        <dbReference type="Proteomes" id="UP001152087"/>
    </source>
</evidence>
<accession>A0A9W8V3H7</accession>
<sequence>MCTSHRINQDQCRISLCRSSFCSSLLLENGEKLGSSLEPNTSRAGWTEERKFDEGTPDEHKYTISLTGNAKKYNKDECLSSFKRIIHGCDKEDDDNPLSWKRGGSWKRGNYGYRLDIKRENRPQNLKEPFGTCRGNNHFWYADYTIYGAGFSSWEHGKKTLLPSIKDCLGEGITDFEFEYFDGPNQFGHEWLATFNTPGIVNSRCFKNNKVVIFNMLVVHVG</sequence>
<organism evidence="1 2">
    <name type="scientific">Fusarium falciforme</name>
    <dbReference type="NCBI Taxonomy" id="195108"/>
    <lineage>
        <taxon>Eukaryota</taxon>
        <taxon>Fungi</taxon>
        <taxon>Dikarya</taxon>
        <taxon>Ascomycota</taxon>
        <taxon>Pezizomycotina</taxon>
        <taxon>Sordariomycetes</taxon>
        <taxon>Hypocreomycetidae</taxon>
        <taxon>Hypocreales</taxon>
        <taxon>Nectriaceae</taxon>
        <taxon>Fusarium</taxon>
        <taxon>Fusarium solani species complex</taxon>
    </lineage>
</organism>
<dbReference type="Proteomes" id="UP001152087">
    <property type="component" value="Unassembled WGS sequence"/>
</dbReference>
<dbReference type="AlphaFoldDB" id="A0A9W8V3H7"/>
<name>A0A9W8V3H7_9HYPO</name>
<proteinExistence type="predicted"/>
<dbReference type="EMBL" id="JAOQAV010000005">
    <property type="protein sequence ID" value="KAJ4194388.1"/>
    <property type="molecule type" value="Genomic_DNA"/>
</dbReference>
<gene>
    <name evidence="1" type="ORF">NW755_003144</name>
</gene>
<keyword evidence="2" id="KW-1185">Reference proteome</keyword>
<reference evidence="1" key="1">
    <citation type="submission" date="2022-09" db="EMBL/GenBank/DDBJ databases">
        <title>Fusarium specimens isolated from Avocado Roots.</title>
        <authorList>
            <person name="Stajich J."/>
            <person name="Roper C."/>
            <person name="Heimlech-Rivalta G."/>
        </authorList>
    </citation>
    <scope>NUCLEOTIDE SEQUENCE</scope>
    <source>
        <strain evidence="1">A02</strain>
    </source>
</reference>
<protein>
    <submittedName>
        <fullName evidence="1">Uncharacterized protein</fullName>
    </submittedName>
</protein>